<evidence type="ECO:0000256" key="6">
    <source>
        <dbReference type="ARBA" id="ARBA00022824"/>
    </source>
</evidence>
<comment type="similarity">
    <text evidence="3">Belongs to the PIGS family.</text>
</comment>
<dbReference type="GO" id="GO:0006506">
    <property type="term" value="P:GPI anchor biosynthetic process"/>
    <property type="evidence" value="ECO:0007669"/>
    <property type="project" value="UniProtKB-UniPathway"/>
</dbReference>
<evidence type="ECO:0000256" key="4">
    <source>
        <dbReference type="ARBA" id="ARBA00022502"/>
    </source>
</evidence>
<evidence type="ECO:0000256" key="8">
    <source>
        <dbReference type="ARBA" id="ARBA00023136"/>
    </source>
</evidence>
<dbReference type="AlphaFoldDB" id="G4U1U8"/>
<keyword evidence="11" id="KW-1185">Reference proteome</keyword>
<proteinExistence type="inferred from homology"/>
<protein>
    <submittedName>
        <fullName evidence="10">Uncharacterized protein</fullName>
    </submittedName>
</protein>
<keyword evidence="6" id="KW-0256">Endoplasmic reticulum</keyword>
<evidence type="ECO:0000256" key="7">
    <source>
        <dbReference type="ARBA" id="ARBA00022989"/>
    </source>
</evidence>
<organism evidence="10 11">
    <name type="scientific">Serendipita indica (strain DSM 11827)</name>
    <name type="common">Root endophyte fungus</name>
    <name type="synonym">Piriformospora indica</name>
    <dbReference type="NCBI Taxonomy" id="1109443"/>
    <lineage>
        <taxon>Eukaryota</taxon>
        <taxon>Fungi</taxon>
        <taxon>Dikarya</taxon>
        <taxon>Basidiomycota</taxon>
        <taxon>Agaricomycotina</taxon>
        <taxon>Agaricomycetes</taxon>
        <taxon>Sebacinales</taxon>
        <taxon>Serendipitaceae</taxon>
        <taxon>Serendipita</taxon>
    </lineage>
</organism>
<dbReference type="HOGENOM" id="CLU_2184989_0_0_1"/>
<evidence type="ECO:0000313" key="11">
    <source>
        <dbReference type="Proteomes" id="UP000007148"/>
    </source>
</evidence>
<keyword evidence="7" id="KW-1133">Transmembrane helix</keyword>
<dbReference type="PANTHER" id="PTHR21072">
    <property type="entry name" value="GPI TRANSAMIDASE COMPONENT PIG-S"/>
    <property type="match status" value="1"/>
</dbReference>
<accession>G4U1U8</accession>
<dbReference type="GO" id="GO:0042765">
    <property type="term" value="C:GPI-anchor transamidase complex"/>
    <property type="evidence" value="ECO:0007669"/>
    <property type="project" value="InterPro"/>
</dbReference>
<evidence type="ECO:0000256" key="3">
    <source>
        <dbReference type="ARBA" id="ARBA00005316"/>
    </source>
</evidence>
<comment type="pathway">
    <text evidence="2">Glycolipid biosynthesis; glycosylphosphatidylinositol-anchor biosynthesis.</text>
</comment>
<keyword evidence="5" id="KW-0812">Transmembrane</keyword>
<gene>
    <name evidence="10" type="ORF">PIIN_11518</name>
</gene>
<dbReference type="PANTHER" id="PTHR21072:SF13">
    <property type="entry name" value="GPI TRANSAMIDASE COMPONENT PIG-S"/>
    <property type="match status" value="1"/>
</dbReference>
<evidence type="ECO:0000256" key="9">
    <source>
        <dbReference type="ARBA" id="ARBA00023180"/>
    </source>
</evidence>
<dbReference type="STRING" id="1109443.G4U1U8"/>
<name>G4U1U8_SERID</name>
<dbReference type="EMBL" id="CAFZ01001707">
    <property type="protein sequence ID" value="CCA77541.1"/>
    <property type="molecule type" value="Genomic_DNA"/>
</dbReference>
<dbReference type="GO" id="GO:0016255">
    <property type="term" value="P:attachment of GPI anchor to protein"/>
    <property type="evidence" value="ECO:0007669"/>
    <property type="project" value="InterPro"/>
</dbReference>
<keyword evidence="8" id="KW-0472">Membrane</keyword>
<dbReference type="UniPathway" id="UPA00196"/>
<evidence type="ECO:0000256" key="5">
    <source>
        <dbReference type="ARBA" id="ARBA00022692"/>
    </source>
</evidence>
<comment type="caution">
    <text evidence="10">The sequence shown here is derived from an EMBL/GenBank/DDBJ whole genome shotgun (WGS) entry which is preliminary data.</text>
</comment>
<sequence length="109" mass="12635">MHPILEALSQVYNFTIESQVQYHAPLAFFEPPRRQQGEHDYYALGEDELKIFINSAEWTLSSKITNDPVIHLIAFTPSMNHSPMHIYDEKNHRPLDAPGFIIPQWGGWC</sequence>
<dbReference type="InterPro" id="IPR019540">
    <property type="entry name" value="PtdIno-glycan_biosynth_class_S"/>
</dbReference>
<keyword evidence="9" id="KW-0325">Glycoprotein</keyword>
<evidence type="ECO:0000256" key="2">
    <source>
        <dbReference type="ARBA" id="ARBA00004687"/>
    </source>
</evidence>
<keyword evidence="4" id="KW-0337">GPI-anchor biosynthesis</keyword>
<evidence type="ECO:0000256" key="1">
    <source>
        <dbReference type="ARBA" id="ARBA00004477"/>
    </source>
</evidence>
<dbReference type="eggNOG" id="KOG2459">
    <property type="taxonomic scope" value="Eukaryota"/>
</dbReference>
<dbReference type="InParanoid" id="G4U1U8"/>
<evidence type="ECO:0000313" key="10">
    <source>
        <dbReference type="EMBL" id="CCA77541.1"/>
    </source>
</evidence>
<comment type="subcellular location">
    <subcellularLocation>
        <location evidence="1">Endoplasmic reticulum membrane</location>
        <topology evidence="1">Multi-pass membrane protein</topology>
    </subcellularLocation>
</comment>
<reference evidence="10 11" key="1">
    <citation type="journal article" date="2011" name="PLoS Pathog.">
        <title>Endophytic Life Strategies Decoded by Genome and Transcriptome Analyses of the Mutualistic Root Symbiont Piriformospora indica.</title>
        <authorList>
            <person name="Zuccaro A."/>
            <person name="Lahrmann U."/>
            <person name="Guldener U."/>
            <person name="Langen G."/>
            <person name="Pfiffi S."/>
            <person name="Biedenkopf D."/>
            <person name="Wong P."/>
            <person name="Samans B."/>
            <person name="Grimm C."/>
            <person name="Basiewicz M."/>
            <person name="Murat C."/>
            <person name="Martin F."/>
            <person name="Kogel K.H."/>
        </authorList>
    </citation>
    <scope>NUCLEOTIDE SEQUENCE [LARGE SCALE GENOMIC DNA]</scope>
    <source>
        <strain evidence="10 11">DSM 11827</strain>
    </source>
</reference>
<dbReference type="Proteomes" id="UP000007148">
    <property type="component" value="Unassembled WGS sequence"/>
</dbReference>
<dbReference type="OrthoDB" id="28748at2759"/>
<dbReference type="Pfam" id="PF10510">
    <property type="entry name" value="PIG-S"/>
    <property type="match status" value="1"/>
</dbReference>